<gene>
    <name evidence="1" type="ORF">IRI77_26785</name>
</gene>
<evidence type="ECO:0000313" key="1">
    <source>
        <dbReference type="EMBL" id="QOY86390.1"/>
    </source>
</evidence>
<sequence>MKRNIWLTLGFGALITSSYAWDGALLRLGLKDADIQRIAEQECRKDYLGELPYGTSTARKALKGMTEEERAQAVREVAAVAKALVLSPAFEAAHDEYIKKRYNAVNHGLKIQSQEEKIKAASKNPDAMMADMQRQVGIQMAKSYSQMDAASLKLMFDQDLENWKQSAAATGSDAAKYKKILAKGNSLKALQQSNPEEFRKGYAVLKSSELGGPDNWADLQAGGDAAAKEEQQKNYNQYALHPVLKKKLAEFVKLARSVDYEAQTTTAGVRKFVKPDYERRPNNWKLLFRVGKAPSLAAAQVAEQMMKEL</sequence>
<organism evidence="1 2">
    <name type="scientific">Paludibaculum fermentans</name>
    <dbReference type="NCBI Taxonomy" id="1473598"/>
    <lineage>
        <taxon>Bacteria</taxon>
        <taxon>Pseudomonadati</taxon>
        <taxon>Acidobacteriota</taxon>
        <taxon>Terriglobia</taxon>
        <taxon>Bryobacterales</taxon>
        <taxon>Bryobacteraceae</taxon>
        <taxon>Paludibaculum</taxon>
    </lineage>
</organism>
<evidence type="ECO:0000313" key="2">
    <source>
        <dbReference type="Proteomes" id="UP000593892"/>
    </source>
</evidence>
<protein>
    <submittedName>
        <fullName evidence="1">Uncharacterized protein</fullName>
    </submittedName>
</protein>
<accession>A0A7S7NMM0</accession>
<dbReference type="Proteomes" id="UP000593892">
    <property type="component" value="Chromosome"/>
</dbReference>
<dbReference type="AlphaFoldDB" id="A0A7S7NMM0"/>
<keyword evidence="2" id="KW-1185">Reference proteome</keyword>
<proteinExistence type="predicted"/>
<name>A0A7S7NMM0_PALFE</name>
<dbReference type="RefSeq" id="WP_194448059.1">
    <property type="nucleotide sequence ID" value="NZ_CP063849.1"/>
</dbReference>
<reference evidence="1 2" key="1">
    <citation type="submission" date="2020-10" db="EMBL/GenBank/DDBJ databases">
        <title>Complete genome sequence of Paludibaculum fermentans P105T, a facultatively anaerobic acidobacterium capable of dissimilatory Fe(III) reduction.</title>
        <authorList>
            <person name="Dedysh S.N."/>
            <person name="Beletsky A.V."/>
            <person name="Kulichevskaya I.S."/>
            <person name="Mardanov A.V."/>
            <person name="Ravin N.V."/>
        </authorList>
    </citation>
    <scope>NUCLEOTIDE SEQUENCE [LARGE SCALE GENOMIC DNA]</scope>
    <source>
        <strain evidence="1 2">P105</strain>
    </source>
</reference>
<dbReference type="KEGG" id="pfer:IRI77_26785"/>
<dbReference type="EMBL" id="CP063849">
    <property type="protein sequence ID" value="QOY86390.1"/>
    <property type="molecule type" value="Genomic_DNA"/>
</dbReference>